<keyword evidence="2" id="KW-0732">Signal</keyword>
<organism evidence="4 5">
    <name type="scientific">Planctopirus limnophila (strain ATCC 43296 / DSM 3776 / IFAM 1008 / Mu 290)</name>
    <name type="common">Planctomyces limnophilus</name>
    <dbReference type="NCBI Taxonomy" id="521674"/>
    <lineage>
        <taxon>Bacteria</taxon>
        <taxon>Pseudomonadati</taxon>
        <taxon>Planctomycetota</taxon>
        <taxon>Planctomycetia</taxon>
        <taxon>Planctomycetales</taxon>
        <taxon>Planctomycetaceae</taxon>
        <taxon>Planctopirus</taxon>
    </lineage>
</organism>
<evidence type="ECO:0000256" key="1">
    <source>
        <dbReference type="SAM" id="MobiDB-lite"/>
    </source>
</evidence>
<dbReference type="InterPro" id="IPR042279">
    <property type="entry name" value="Pep_M60_3"/>
</dbReference>
<feature type="region of interest" description="Disordered" evidence="1">
    <location>
        <begin position="25"/>
        <end position="60"/>
    </location>
</feature>
<feature type="signal peptide" evidence="2">
    <location>
        <begin position="1"/>
        <end position="22"/>
    </location>
</feature>
<dbReference type="PANTHER" id="PTHR15730">
    <property type="entry name" value="EXPERIMENTAL AUTOIMMUNE PROSTATITIS ANTIGEN 2-RELATED"/>
    <property type="match status" value="1"/>
</dbReference>
<proteinExistence type="predicted"/>
<dbReference type="Gene3D" id="2.60.120.1250">
    <property type="entry name" value="Peptidase M60, enhancin-like domain 1"/>
    <property type="match status" value="1"/>
</dbReference>
<dbReference type="PANTHER" id="PTHR15730:SF5">
    <property type="entry name" value="SI:CH211-210B2.2-RELATED"/>
    <property type="match status" value="1"/>
</dbReference>
<reference evidence="4 5" key="1">
    <citation type="journal article" date="2010" name="Stand. Genomic Sci.">
        <title>Complete genome sequence of Planctomyces limnophilus type strain (Mu 290).</title>
        <authorList>
            <person name="Labutti K."/>
            <person name="Sikorski J."/>
            <person name="Schneider S."/>
            <person name="Nolan M."/>
            <person name="Lucas S."/>
            <person name="Glavina Del Rio T."/>
            <person name="Tice H."/>
            <person name="Cheng J.F."/>
            <person name="Goodwin L."/>
            <person name="Pitluck S."/>
            <person name="Liolios K."/>
            <person name="Ivanova N."/>
            <person name="Mavromatis K."/>
            <person name="Mikhailova N."/>
            <person name="Pati A."/>
            <person name="Chen A."/>
            <person name="Palaniappan K."/>
            <person name="Land M."/>
            <person name="Hauser L."/>
            <person name="Chang Y.J."/>
            <person name="Jeffries C.D."/>
            <person name="Tindall B.J."/>
            <person name="Rohde M."/>
            <person name="Goker M."/>
            <person name="Woyke T."/>
            <person name="Bristow J."/>
            <person name="Eisen J.A."/>
            <person name="Markowitz V."/>
            <person name="Hugenholtz P."/>
            <person name="Kyrpides N.C."/>
            <person name="Klenk H.P."/>
            <person name="Lapidus A."/>
        </authorList>
    </citation>
    <scope>NUCLEOTIDE SEQUENCE [LARGE SCALE GENOMIC DNA]</scope>
    <source>
        <strain evidence="5">ATCC 43296 / DSM 3776 / IFAM 1008 / 290</strain>
    </source>
</reference>
<accession>D5SYX3</accession>
<feature type="compositionally biased region" description="Low complexity" evidence="1">
    <location>
        <begin position="29"/>
        <end position="53"/>
    </location>
</feature>
<protein>
    <submittedName>
        <fullName evidence="4">Fam139a Protein FAM139A</fullName>
    </submittedName>
</protein>
<evidence type="ECO:0000313" key="5">
    <source>
        <dbReference type="Proteomes" id="UP000002220"/>
    </source>
</evidence>
<feature type="chain" id="PRO_5003076413" evidence="2">
    <location>
        <begin position="23"/>
        <end position="785"/>
    </location>
</feature>
<dbReference type="Proteomes" id="UP000002220">
    <property type="component" value="Chromosome"/>
</dbReference>
<dbReference type="KEGG" id="plm:Plim_2078"/>
<evidence type="ECO:0000259" key="3">
    <source>
        <dbReference type="PROSITE" id="PS51723"/>
    </source>
</evidence>
<feature type="domain" description="Peptidase M60" evidence="3">
    <location>
        <begin position="409"/>
        <end position="708"/>
    </location>
</feature>
<dbReference type="Gene3D" id="3.40.390.80">
    <property type="entry name" value="Peptidase M60, enhancin-like domain 2"/>
    <property type="match status" value="1"/>
</dbReference>
<dbReference type="Gene3D" id="1.10.390.30">
    <property type="entry name" value="Peptidase M60, enhancin-like domain 3"/>
    <property type="match status" value="1"/>
</dbReference>
<dbReference type="InterPro" id="IPR051244">
    <property type="entry name" value="TCAF"/>
</dbReference>
<name>D5SYX3_PLAL2</name>
<keyword evidence="5" id="KW-1185">Reference proteome</keyword>
<dbReference type="Pfam" id="PF13402">
    <property type="entry name" value="Peptidase_M60"/>
    <property type="match status" value="1"/>
</dbReference>
<dbReference type="AlphaFoldDB" id="D5SYX3"/>
<dbReference type="HOGENOM" id="CLU_011215_0_0_0"/>
<dbReference type="PROSITE" id="PS51723">
    <property type="entry name" value="PEPTIDASE_M60"/>
    <property type="match status" value="1"/>
</dbReference>
<dbReference type="InterPro" id="IPR035423">
    <property type="entry name" value="M60-like_N"/>
</dbReference>
<dbReference type="GO" id="GO:0044325">
    <property type="term" value="F:transmembrane transporter binding"/>
    <property type="evidence" value="ECO:0007669"/>
    <property type="project" value="TreeGrafter"/>
</dbReference>
<dbReference type="GO" id="GO:0090314">
    <property type="term" value="P:positive regulation of protein targeting to membrane"/>
    <property type="evidence" value="ECO:0007669"/>
    <property type="project" value="TreeGrafter"/>
</dbReference>
<dbReference type="InterPro" id="IPR031161">
    <property type="entry name" value="Peptidase_M60_dom"/>
</dbReference>
<gene>
    <name evidence="4" type="ordered locus">Plim_2078</name>
</gene>
<dbReference type="RefSeq" id="WP_013110336.1">
    <property type="nucleotide sequence ID" value="NC_014148.1"/>
</dbReference>
<evidence type="ECO:0000256" key="2">
    <source>
        <dbReference type="SAM" id="SignalP"/>
    </source>
</evidence>
<evidence type="ECO:0000313" key="4">
    <source>
        <dbReference type="EMBL" id="ADG67905.1"/>
    </source>
</evidence>
<dbReference type="SMART" id="SM01276">
    <property type="entry name" value="M60-like"/>
    <property type="match status" value="1"/>
</dbReference>
<dbReference type="Pfam" id="PF17291">
    <property type="entry name" value="M60-like_N"/>
    <property type="match status" value="1"/>
</dbReference>
<dbReference type="eggNOG" id="COG3064">
    <property type="taxonomic scope" value="Bacteria"/>
</dbReference>
<sequence precursor="true">MSYRHVLILSLACCLWTENLLAQSGKSQGTKPAATKPATKPSAKSSSKKGAPARTETSKFDPELWKPHQDFLLEGVTEIKIGGAPGTILPYGPESFPVVVSTNKGKTSVAAAAAEFGKGRVVALCHNDLLGSGPANHTMTGRFISNCIAWAGHKEKAPGTVKVAVMGKRNLFQQLQSAKIAAIEVGGKNWLAQTRGADVIIAETDGLADDELRGLEAFVKDGGGLISVTLIWAWQQYGKGGNAATDNQSNKLFSKAGIVWLDATQEGQDEIFKVINPVPKFSNAGYATQHLKDALETKVPPTAEEMAMIASTLEPALVGIPWKMDHGVVSQLIAFVEDLKKQIPVPTSKQPVKAKQADAKLLVGLQTGYYLQLPLEEMKPAPTASVFPGAVPANAKKVTRKVTINTETTRWKSTGLYAAPGTLVKVKVPRNIVGQKFEIQIGSHSDSLWSKDEWRRPPAVIRQFPIDKVEFEVGNAYGGLIYVVVPQKTPAGKFEVEFSNVVDAPYFVHGETDISDWRFTIRNYPAPWAELETRHLVITVPSELVRKLDFPDKLMNHWAAVLDACADLYSISRNRPYAERFVFDDQISAGFMHSGYPIMCFTNPSAPEVVDLNFLENKGGWGFYHELGHNHQKGDWTFQGTGEVTNNLTPLYVIDTLTPKAFSHDAIQQPERDNRERKYVMNGAPFSTWQEDPFLALTMYIQLKEQFGWQPFRDVFLEYEKLQKDEHPKSEMDKRDQWMVRFSRKVNRNLGPFFQYWGVPTSENARQMIKDLPTWMPPGRPGSQT</sequence>
<dbReference type="STRING" id="521674.Plim_2078"/>
<dbReference type="GO" id="GO:0005886">
    <property type="term" value="C:plasma membrane"/>
    <property type="evidence" value="ECO:0007669"/>
    <property type="project" value="TreeGrafter"/>
</dbReference>
<dbReference type="EMBL" id="CP001744">
    <property type="protein sequence ID" value="ADG67905.1"/>
    <property type="molecule type" value="Genomic_DNA"/>
</dbReference>
<dbReference type="OrthoDB" id="197688at2"/>